<gene>
    <name evidence="2" type="ORF">ACFOKF_20105</name>
</gene>
<evidence type="ECO:0000259" key="1">
    <source>
        <dbReference type="Pfam" id="PF01636"/>
    </source>
</evidence>
<proteinExistence type="predicted"/>
<dbReference type="InterPro" id="IPR011009">
    <property type="entry name" value="Kinase-like_dom_sf"/>
</dbReference>
<dbReference type="Gene3D" id="3.90.1200.10">
    <property type="match status" value="1"/>
</dbReference>
<comment type="caution">
    <text evidence="2">The sequence shown here is derived from an EMBL/GenBank/DDBJ whole genome shotgun (WGS) entry which is preliminary data.</text>
</comment>
<name>A0ABV7NIZ6_9SPHN</name>
<evidence type="ECO:0000313" key="3">
    <source>
        <dbReference type="Proteomes" id="UP001595681"/>
    </source>
</evidence>
<feature type="domain" description="Aminoglycoside phosphotransferase" evidence="1">
    <location>
        <begin position="191"/>
        <end position="259"/>
    </location>
</feature>
<dbReference type="SUPFAM" id="SSF56112">
    <property type="entry name" value="Protein kinase-like (PK-like)"/>
    <property type="match status" value="1"/>
</dbReference>
<dbReference type="RefSeq" id="WP_380798224.1">
    <property type="nucleotide sequence ID" value="NZ_JBHRVU010000005.1"/>
</dbReference>
<dbReference type="InterPro" id="IPR002575">
    <property type="entry name" value="Aminoglycoside_PTrfase"/>
</dbReference>
<sequence>MAETLTIPLRYDDIDASWVTAALRRSWPEVAVSRVERGQVFGFKQNKFRIKVDYAAGGEGKPDSFIVKGNFPGENDPATGSAWAMANELRSFRDIVPLVAAPAGPRWHHIDVSDEASAIIMEDLTPQGATFFHAHHTLDLGQAMAFMDAFARMYASSWNSPMFAEGGAMGPGTLAHENRRMVNDVYFPTFFTAENWRSYVELPRGRALPRAFQDMGRAQEAWSRLWALLPQSAMVVIHGDEHLGNLYVTATGQPGLIDWVARPEHWPIGLSYFMLCALDIADRRIWEKALLSHFLTRLRAYGVADAPSFEEAWFFYRCAAFYPVVTWLNNSAVWQPEAINTANVVRAATAALDHDSFGLLGL</sequence>
<evidence type="ECO:0000313" key="2">
    <source>
        <dbReference type="EMBL" id="MFC3443463.1"/>
    </source>
</evidence>
<dbReference type="Proteomes" id="UP001595681">
    <property type="component" value="Unassembled WGS sequence"/>
</dbReference>
<protein>
    <submittedName>
        <fullName evidence="2">Phosphotransferase</fullName>
    </submittedName>
</protein>
<reference evidence="3" key="1">
    <citation type="journal article" date="2019" name="Int. J. Syst. Evol. Microbiol.">
        <title>The Global Catalogue of Microorganisms (GCM) 10K type strain sequencing project: providing services to taxonomists for standard genome sequencing and annotation.</title>
        <authorList>
            <consortium name="The Broad Institute Genomics Platform"/>
            <consortium name="The Broad Institute Genome Sequencing Center for Infectious Disease"/>
            <person name="Wu L."/>
            <person name="Ma J."/>
        </authorList>
    </citation>
    <scope>NUCLEOTIDE SEQUENCE [LARGE SCALE GENOMIC DNA]</scope>
    <source>
        <strain evidence="3">CCM 7491</strain>
    </source>
</reference>
<dbReference type="EMBL" id="JBHRVU010000005">
    <property type="protein sequence ID" value="MFC3443463.1"/>
    <property type="molecule type" value="Genomic_DNA"/>
</dbReference>
<keyword evidence="3" id="KW-1185">Reference proteome</keyword>
<organism evidence="2 3">
    <name type="scientific">Sphingobium rhizovicinum</name>
    <dbReference type="NCBI Taxonomy" id="432308"/>
    <lineage>
        <taxon>Bacteria</taxon>
        <taxon>Pseudomonadati</taxon>
        <taxon>Pseudomonadota</taxon>
        <taxon>Alphaproteobacteria</taxon>
        <taxon>Sphingomonadales</taxon>
        <taxon>Sphingomonadaceae</taxon>
        <taxon>Sphingobium</taxon>
    </lineage>
</organism>
<accession>A0ABV7NIZ6</accession>
<dbReference type="Pfam" id="PF01636">
    <property type="entry name" value="APH"/>
    <property type="match status" value="1"/>
</dbReference>